<dbReference type="AlphaFoldDB" id="A0AA86PYC1"/>
<sequence>MQISKYRLSIPSILKQIWDSDHTELNVNSVDFFTHYNQKLRDHVSFSEDSSVEHPVLTLSQIHMTEPEINEVHKLTTKLSQQKKDLSKMAVKVEHIDEHIGVLERNVAVLDTNERRLLNAISHVKK</sequence>
<evidence type="ECO:0000313" key="2">
    <source>
        <dbReference type="EMBL" id="CAL6021504.1"/>
    </source>
</evidence>
<protein>
    <submittedName>
        <fullName evidence="2">Hypothetical_protein</fullName>
    </submittedName>
</protein>
<reference evidence="1" key="1">
    <citation type="submission" date="2023-06" db="EMBL/GenBank/DDBJ databases">
        <authorList>
            <person name="Kurt Z."/>
        </authorList>
    </citation>
    <scope>NUCLEOTIDE SEQUENCE</scope>
</reference>
<name>A0AA86PYC1_9EUKA</name>
<gene>
    <name evidence="2" type="ORF">HINF_LOCUS28197</name>
    <name evidence="1" type="ORF">HINF_LOCUS34017</name>
</gene>
<proteinExistence type="predicted"/>
<reference evidence="2 3" key="2">
    <citation type="submission" date="2024-07" db="EMBL/GenBank/DDBJ databases">
        <authorList>
            <person name="Akdeniz Z."/>
        </authorList>
    </citation>
    <scope>NUCLEOTIDE SEQUENCE [LARGE SCALE GENOMIC DNA]</scope>
</reference>
<dbReference type="Proteomes" id="UP001642409">
    <property type="component" value="Unassembled WGS sequence"/>
</dbReference>
<accession>A0AA86PYC1</accession>
<keyword evidence="3" id="KW-1185">Reference proteome</keyword>
<dbReference type="EMBL" id="CATOUU010000762">
    <property type="protein sequence ID" value="CAI9946372.1"/>
    <property type="molecule type" value="Genomic_DNA"/>
</dbReference>
<dbReference type="EMBL" id="CAXDID020000089">
    <property type="protein sequence ID" value="CAL6021504.1"/>
    <property type="molecule type" value="Genomic_DNA"/>
</dbReference>
<organism evidence="1">
    <name type="scientific">Hexamita inflata</name>
    <dbReference type="NCBI Taxonomy" id="28002"/>
    <lineage>
        <taxon>Eukaryota</taxon>
        <taxon>Metamonada</taxon>
        <taxon>Diplomonadida</taxon>
        <taxon>Hexamitidae</taxon>
        <taxon>Hexamitinae</taxon>
        <taxon>Hexamita</taxon>
    </lineage>
</organism>
<evidence type="ECO:0000313" key="3">
    <source>
        <dbReference type="Proteomes" id="UP001642409"/>
    </source>
</evidence>
<evidence type="ECO:0000313" key="1">
    <source>
        <dbReference type="EMBL" id="CAI9946372.1"/>
    </source>
</evidence>
<comment type="caution">
    <text evidence="1">The sequence shown here is derived from an EMBL/GenBank/DDBJ whole genome shotgun (WGS) entry which is preliminary data.</text>
</comment>